<dbReference type="PANTHER" id="PTHR21136">
    <property type="entry name" value="SNARE PROTEINS"/>
    <property type="match status" value="1"/>
</dbReference>
<evidence type="ECO:0000256" key="1">
    <source>
        <dbReference type="PROSITE-ProRule" id="PRU00290"/>
    </source>
</evidence>
<protein>
    <recommendedName>
        <fullName evidence="3">V-SNARE coiled-coil homology domain-containing protein</fullName>
    </recommendedName>
</protein>
<dbReference type="AlphaFoldDB" id="A0A061RVZ3"/>
<dbReference type="PANTHER" id="PTHR21136:SF168">
    <property type="entry name" value="VESICLE-ASSOCIATED MEMBRANE PROTEIN 9"/>
    <property type="match status" value="1"/>
</dbReference>
<keyword evidence="1" id="KW-0175">Coiled coil</keyword>
<reference evidence="4" key="1">
    <citation type="submission" date="2014-05" db="EMBL/GenBank/DDBJ databases">
        <title>The transcriptome of the halophilic microalga Tetraselmis sp. GSL018 isolated from the Great Salt Lake, Utah.</title>
        <authorList>
            <person name="Jinkerson R.E."/>
            <person name="D'Adamo S."/>
            <person name="Posewitz M.C."/>
        </authorList>
    </citation>
    <scope>NUCLEOTIDE SEQUENCE</scope>
    <source>
        <strain evidence="4">GSL018</strain>
    </source>
</reference>
<dbReference type="Gene3D" id="3.30.450.50">
    <property type="entry name" value="Longin domain"/>
    <property type="match status" value="1"/>
</dbReference>
<dbReference type="Pfam" id="PF00957">
    <property type="entry name" value="Synaptobrevin"/>
    <property type="match status" value="1"/>
</dbReference>
<evidence type="ECO:0000313" key="4">
    <source>
        <dbReference type="EMBL" id="JAC74939.1"/>
    </source>
</evidence>
<dbReference type="PROSITE" id="PS50892">
    <property type="entry name" value="V_SNARE"/>
    <property type="match status" value="1"/>
</dbReference>
<name>A0A061RVZ3_9CHLO</name>
<feature type="transmembrane region" description="Helical" evidence="2">
    <location>
        <begin position="209"/>
        <end position="232"/>
    </location>
</feature>
<keyword evidence="2" id="KW-0812">Transmembrane</keyword>
<accession>A0A061RVZ3</accession>
<dbReference type="CDD" id="cd15843">
    <property type="entry name" value="R-SNARE"/>
    <property type="match status" value="1"/>
</dbReference>
<evidence type="ECO:0000259" key="3">
    <source>
        <dbReference type="PROSITE" id="PS50892"/>
    </source>
</evidence>
<dbReference type="Gene3D" id="1.20.5.110">
    <property type="match status" value="1"/>
</dbReference>
<sequence>MLFLYCCAACTEWTPEAGELSQHRSKTLKILAEYSSLKGNFQDVIEKCSFHMEPNQANPSTYSIDQYYATLQPRGNLRYGLICTNEVKLSVRRAVLEQLISHCDDILCRVDSDIVAKDEKVQQKLRLKMKQLLDHANLHPAEYDKVQKTQQDMEDVKAVVLKNGEFKKSAQRNIDNLKGKTDALEVQAGEFKKSALGLKQQLWMQHKKAIAIAAAVGLLLVLLVALTVAGVLGKLA</sequence>
<organism evidence="4">
    <name type="scientific">Tetraselmis sp. GSL018</name>
    <dbReference type="NCBI Taxonomy" id="582737"/>
    <lineage>
        <taxon>Eukaryota</taxon>
        <taxon>Viridiplantae</taxon>
        <taxon>Chlorophyta</taxon>
        <taxon>core chlorophytes</taxon>
        <taxon>Chlorodendrophyceae</taxon>
        <taxon>Chlorodendrales</taxon>
        <taxon>Chlorodendraceae</taxon>
        <taxon>Tetraselmis</taxon>
    </lineage>
</organism>
<feature type="domain" description="V-SNARE coiled-coil homology" evidence="3">
    <location>
        <begin position="145"/>
        <end position="205"/>
    </location>
</feature>
<dbReference type="InterPro" id="IPR042855">
    <property type="entry name" value="V_SNARE_CC"/>
</dbReference>
<proteinExistence type="predicted"/>
<dbReference type="EMBL" id="GBEZ01010779">
    <property type="protein sequence ID" value="JAC74939.1"/>
    <property type="molecule type" value="Transcribed_RNA"/>
</dbReference>
<dbReference type="InterPro" id="IPR051097">
    <property type="entry name" value="Synaptobrevin-like_transport"/>
</dbReference>
<keyword evidence="2" id="KW-1133">Transmembrane helix</keyword>
<keyword evidence="2" id="KW-0472">Membrane</keyword>
<gene>
    <name evidence="4" type="ORF">TSPGSL018_24588</name>
</gene>
<evidence type="ECO:0000256" key="2">
    <source>
        <dbReference type="SAM" id="Phobius"/>
    </source>
</evidence>
<dbReference type="SUPFAM" id="SSF58038">
    <property type="entry name" value="SNARE fusion complex"/>
    <property type="match status" value="1"/>
</dbReference>